<organism evidence="2 3">
    <name type="scientific">Thermogemmatispora tikiterensis</name>
    <dbReference type="NCBI Taxonomy" id="1825093"/>
    <lineage>
        <taxon>Bacteria</taxon>
        <taxon>Bacillati</taxon>
        <taxon>Chloroflexota</taxon>
        <taxon>Ktedonobacteria</taxon>
        <taxon>Thermogemmatisporales</taxon>
        <taxon>Thermogemmatisporaceae</taxon>
        <taxon>Thermogemmatispora</taxon>
    </lineage>
</organism>
<dbReference type="GO" id="GO:0016832">
    <property type="term" value="F:aldehyde-lyase activity"/>
    <property type="evidence" value="ECO:0007669"/>
    <property type="project" value="InterPro"/>
</dbReference>
<keyword evidence="1" id="KW-0704">Schiff base</keyword>
<evidence type="ECO:0000313" key="2">
    <source>
        <dbReference type="EMBL" id="RAQ94270.1"/>
    </source>
</evidence>
<comment type="caution">
    <text evidence="2">The sequence shown here is derived from an EMBL/GenBank/DDBJ whole genome shotgun (WGS) entry which is preliminary data.</text>
</comment>
<proteinExistence type="predicted"/>
<evidence type="ECO:0000256" key="1">
    <source>
        <dbReference type="ARBA" id="ARBA00023270"/>
    </source>
</evidence>
<dbReference type="PANTHER" id="PTHR10683">
    <property type="entry name" value="TRANSALDOLASE"/>
    <property type="match status" value="1"/>
</dbReference>
<dbReference type="GO" id="GO:0005975">
    <property type="term" value="P:carbohydrate metabolic process"/>
    <property type="evidence" value="ECO:0007669"/>
    <property type="project" value="InterPro"/>
</dbReference>
<dbReference type="OrthoDB" id="9807051at2"/>
<dbReference type="PANTHER" id="PTHR10683:SF40">
    <property type="entry name" value="FRUCTOSE-6-PHOSPHATE ALDOLASE 1-RELATED"/>
    <property type="match status" value="1"/>
</dbReference>
<reference evidence="2 3" key="1">
    <citation type="submission" date="2016-08" db="EMBL/GenBank/DDBJ databases">
        <title>Analysis of Carbohydrate Active Enzymes in Thermogemmatispora T81 Reveals Carbohydrate Degradation Ability.</title>
        <authorList>
            <person name="Tomazini A."/>
            <person name="Lal S."/>
            <person name="Stott M."/>
            <person name="Henrissat B."/>
            <person name="Polikarpov I."/>
            <person name="Sparling R."/>
            <person name="Levin D.B."/>
        </authorList>
    </citation>
    <scope>NUCLEOTIDE SEQUENCE [LARGE SCALE GENOMIC DNA]</scope>
    <source>
        <strain evidence="2 3">T81</strain>
    </source>
</reference>
<dbReference type="SUPFAM" id="SSF51569">
    <property type="entry name" value="Aldolase"/>
    <property type="match status" value="2"/>
</dbReference>
<dbReference type="InterPro" id="IPR033919">
    <property type="entry name" value="TSA/FSA_arc/bac"/>
</dbReference>
<protein>
    <recommendedName>
        <fullName evidence="4">Transaldolase</fullName>
    </recommendedName>
</protein>
<evidence type="ECO:0008006" key="4">
    <source>
        <dbReference type="Google" id="ProtNLM"/>
    </source>
</evidence>
<dbReference type="CDD" id="cd00956">
    <property type="entry name" value="Transaldolase_FSA"/>
    <property type="match status" value="1"/>
</dbReference>
<dbReference type="AlphaFoldDB" id="A0A328VES8"/>
<dbReference type="InterPro" id="IPR013785">
    <property type="entry name" value="Aldolase_TIM"/>
</dbReference>
<dbReference type="RefSeq" id="WP_112426031.1">
    <property type="nucleotide sequence ID" value="NZ_MCIF01000002.1"/>
</dbReference>
<gene>
    <name evidence="2" type="ORF">A4R35_01920</name>
</gene>
<accession>A0A328VES8</accession>
<dbReference type="InterPro" id="IPR001585">
    <property type="entry name" value="TAL/FSA"/>
</dbReference>
<dbReference type="Pfam" id="PF00923">
    <property type="entry name" value="TAL_FSA"/>
    <property type="match status" value="1"/>
</dbReference>
<sequence length="248" mass="26858">MDFYLDTAQLEEVRAAAAWGVLRGVTTNPSHMARAGVRESEMRGHIQELCWIADVPISVEVVALDADGMVAQGLDFATWSPHVVVKLPTTVEGLKAMARLSRSEVMASCQGCAHVTDCPIRARFAQQQRLTRRPEINATLIFTVNQALLALAAGASYVSPFVGRLDAVGEDGVALVADLAQTLRVQQQPGKIIAAALRHPVHVTAVARAGAHIATMAYTILTQLIEHPLTTAGLEAFLQDYRRSQEER</sequence>
<evidence type="ECO:0000313" key="3">
    <source>
        <dbReference type="Proteomes" id="UP000248706"/>
    </source>
</evidence>
<dbReference type="Proteomes" id="UP000248706">
    <property type="component" value="Unassembled WGS sequence"/>
</dbReference>
<dbReference type="EMBL" id="MCIF01000002">
    <property type="protein sequence ID" value="RAQ94270.1"/>
    <property type="molecule type" value="Genomic_DNA"/>
</dbReference>
<dbReference type="Gene3D" id="3.20.20.70">
    <property type="entry name" value="Aldolase class I"/>
    <property type="match status" value="1"/>
</dbReference>
<keyword evidence="3" id="KW-1185">Reference proteome</keyword>
<name>A0A328VES8_9CHLR</name>